<evidence type="ECO:0000313" key="3">
    <source>
        <dbReference type="Proteomes" id="UP000823775"/>
    </source>
</evidence>
<evidence type="ECO:0000256" key="1">
    <source>
        <dbReference type="SAM" id="MobiDB-lite"/>
    </source>
</evidence>
<gene>
    <name evidence="2" type="ORF">HAX54_051597</name>
</gene>
<feature type="region of interest" description="Disordered" evidence="1">
    <location>
        <begin position="1"/>
        <end position="22"/>
    </location>
</feature>
<organism evidence="2 3">
    <name type="scientific">Datura stramonium</name>
    <name type="common">Jimsonweed</name>
    <name type="synonym">Common thornapple</name>
    <dbReference type="NCBI Taxonomy" id="4076"/>
    <lineage>
        <taxon>Eukaryota</taxon>
        <taxon>Viridiplantae</taxon>
        <taxon>Streptophyta</taxon>
        <taxon>Embryophyta</taxon>
        <taxon>Tracheophyta</taxon>
        <taxon>Spermatophyta</taxon>
        <taxon>Magnoliopsida</taxon>
        <taxon>eudicotyledons</taxon>
        <taxon>Gunneridae</taxon>
        <taxon>Pentapetalae</taxon>
        <taxon>asterids</taxon>
        <taxon>lamiids</taxon>
        <taxon>Solanales</taxon>
        <taxon>Solanaceae</taxon>
        <taxon>Solanoideae</taxon>
        <taxon>Datureae</taxon>
        <taxon>Datura</taxon>
    </lineage>
</organism>
<dbReference type="EMBL" id="JACEIK010009213">
    <property type="protein sequence ID" value="MCE3052098.1"/>
    <property type="molecule type" value="Genomic_DNA"/>
</dbReference>
<evidence type="ECO:0000313" key="2">
    <source>
        <dbReference type="EMBL" id="MCE3052098.1"/>
    </source>
</evidence>
<proteinExistence type="predicted"/>
<protein>
    <submittedName>
        <fullName evidence="2">Uncharacterized protein</fullName>
    </submittedName>
</protein>
<sequence length="102" mass="11777">EKEREGSGRWSTENGNAKEKRDDADACFSIASRGDVWLEMREMKGESWFVLMELMLQSSWKMEGETMSKTVVCEDDNWSLTGVDGRRPKRGGREETRVRRLG</sequence>
<comment type="caution">
    <text evidence="2">The sequence shown here is derived from an EMBL/GenBank/DDBJ whole genome shotgun (WGS) entry which is preliminary data.</text>
</comment>
<reference evidence="2 3" key="1">
    <citation type="journal article" date="2021" name="BMC Genomics">
        <title>Datura genome reveals duplications of psychoactive alkaloid biosynthetic genes and high mutation rate following tissue culture.</title>
        <authorList>
            <person name="Rajewski A."/>
            <person name="Carter-House D."/>
            <person name="Stajich J."/>
            <person name="Litt A."/>
        </authorList>
    </citation>
    <scope>NUCLEOTIDE SEQUENCE [LARGE SCALE GENOMIC DNA]</scope>
    <source>
        <strain evidence="2">AR-01</strain>
    </source>
</reference>
<feature type="non-terminal residue" evidence="2">
    <location>
        <position position="1"/>
    </location>
</feature>
<dbReference type="Proteomes" id="UP000823775">
    <property type="component" value="Unassembled WGS sequence"/>
</dbReference>
<name>A0ABS8WRI6_DATST</name>
<feature type="compositionally biased region" description="Basic and acidic residues" evidence="1">
    <location>
        <begin position="91"/>
        <end position="102"/>
    </location>
</feature>
<accession>A0ABS8WRI6</accession>
<keyword evidence="3" id="KW-1185">Reference proteome</keyword>
<feature type="region of interest" description="Disordered" evidence="1">
    <location>
        <begin position="83"/>
        <end position="102"/>
    </location>
</feature>